<organism evidence="2">
    <name type="scientific">Nocardia farcinica</name>
    <dbReference type="NCBI Taxonomy" id="37329"/>
    <lineage>
        <taxon>Bacteria</taxon>
        <taxon>Bacillati</taxon>
        <taxon>Actinomycetota</taxon>
        <taxon>Actinomycetes</taxon>
        <taxon>Mycobacteriales</taxon>
        <taxon>Nocardiaceae</taxon>
        <taxon>Nocardia</taxon>
    </lineage>
</organism>
<evidence type="ECO:0000313" key="2">
    <source>
        <dbReference type="EMBL" id="VFA86714.1"/>
    </source>
</evidence>
<proteinExistence type="predicted"/>
<dbReference type="RefSeq" id="WP_212735001.1">
    <property type="nucleotide sequence ID" value="NZ_CAACYE020000001.1"/>
</dbReference>
<reference evidence="2" key="1">
    <citation type="submission" date="2019-02" db="EMBL/GenBank/DDBJ databases">
        <authorList>
            <consortium name="Pathogen Informatics"/>
        </authorList>
    </citation>
    <scope>NUCLEOTIDE SEQUENCE</scope>
    <source>
        <strain evidence="2">3012STDY6733949</strain>
    </source>
</reference>
<gene>
    <name evidence="2" type="ORF">NCTC1935_04576</name>
</gene>
<dbReference type="AlphaFoldDB" id="A0A449H680"/>
<dbReference type="EMBL" id="CAACYE010000005">
    <property type="protein sequence ID" value="VFA86714.1"/>
    <property type="molecule type" value="Genomic_DNA"/>
</dbReference>
<feature type="region of interest" description="Disordered" evidence="1">
    <location>
        <begin position="84"/>
        <end position="110"/>
    </location>
</feature>
<protein>
    <submittedName>
        <fullName evidence="2">Uncharacterized protein</fullName>
    </submittedName>
</protein>
<name>A0A449H680_NOCFR</name>
<evidence type="ECO:0000256" key="1">
    <source>
        <dbReference type="SAM" id="MobiDB-lite"/>
    </source>
</evidence>
<accession>A0A449H680</accession>
<sequence>MRGYWKPGPGLDFDRATVSADHGRIRATGEVFTSHRTDPTAGTLVQLSVHQDAQFAPVLHLSMTVEAACAVLGALKAAIDDATTTGQVPHPTAPIRGNVPSGPTRHAGAA</sequence>